<keyword evidence="3" id="KW-1185">Reference proteome</keyword>
<evidence type="ECO:0000256" key="1">
    <source>
        <dbReference type="SAM" id="MobiDB-lite"/>
    </source>
</evidence>
<feature type="non-terminal residue" evidence="2">
    <location>
        <position position="158"/>
    </location>
</feature>
<proteinExistence type="predicted"/>
<sequence length="158" mass="17062">MTQVGLGTARNFSSSRPIFQQLADNVPIAGRALYEADWELSLRREQENMRRPAKKAAALAQSKEMLKPTSAKKSAKKAQAASPAAELEHYFPAPVPTVTTHLLIPLAPSPTGRTPLSEFPASSSTGRLPLPAFLALHDTHATHALRVASLFQRLDAAD</sequence>
<dbReference type="AlphaFoldDB" id="A0AAD7CUQ8"/>
<dbReference type="Proteomes" id="UP001221757">
    <property type="component" value="Unassembled WGS sequence"/>
</dbReference>
<reference evidence="2" key="1">
    <citation type="submission" date="2023-03" db="EMBL/GenBank/DDBJ databases">
        <title>Massive genome expansion in bonnet fungi (Mycena s.s.) driven by repeated elements and novel gene families across ecological guilds.</title>
        <authorList>
            <consortium name="Lawrence Berkeley National Laboratory"/>
            <person name="Harder C.B."/>
            <person name="Miyauchi S."/>
            <person name="Viragh M."/>
            <person name="Kuo A."/>
            <person name="Thoen E."/>
            <person name="Andreopoulos B."/>
            <person name="Lu D."/>
            <person name="Skrede I."/>
            <person name="Drula E."/>
            <person name="Henrissat B."/>
            <person name="Morin E."/>
            <person name="Kohler A."/>
            <person name="Barry K."/>
            <person name="LaButti K."/>
            <person name="Morin E."/>
            <person name="Salamov A."/>
            <person name="Lipzen A."/>
            <person name="Mereny Z."/>
            <person name="Hegedus B."/>
            <person name="Baldrian P."/>
            <person name="Stursova M."/>
            <person name="Weitz H."/>
            <person name="Taylor A."/>
            <person name="Grigoriev I.V."/>
            <person name="Nagy L.G."/>
            <person name="Martin F."/>
            <person name="Kauserud H."/>
        </authorList>
    </citation>
    <scope>NUCLEOTIDE SEQUENCE</scope>
    <source>
        <strain evidence="2">CBHHK067</strain>
    </source>
</reference>
<feature type="region of interest" description="Disordered" evidence="1">
    <location>
        <begin position="49"/>
        <end position="85"/>
    </location>
</feature>
<organism evidence="2 3">
    <name type="scientific">Mycena rosella</name>
    <name type="common">Pink bonnet</name>
    <name type="synonym">Agaricus rosellus</name>
    <dbReference type="NCBI Taxonomy" id="1033263"/>
    <lineage>
        <taxon>Eukaryota</taxon>
        <taxon>Fungi</taxon>
        <taxon>Dikarya</taxon>
        <taxon>Basidiomycota</taxon>
        <taxon>Agaricomycotina</taxon>
        <taxon>Agaricomycetes</taxon>
        <taxon>Agaricomycetidae</taxon>
        <taxon>Agaricales</taxon>
        <taxon>Marasmiineae</taxon>
        <taxon>Mycenaceae</taxon>
        <taxon>Mycena</taxon>
    </lineage>
</organism>
<dbReference type="EMBL" id="JARKIE010000230">
    <property type="protein sequence ID" value="KAJ7663606.1"/>
    <property type="molecule type" value="Genomic_DNA"/>
</dbReference>
<comment type="caution">
    <text evidence="2">The sequence shown here is derived from an EMBL/GenBank/DDBJ whole genome shotgun (WGS) entry which is preliminary data.</text>
</comment>
<protein>
    <submittedName>
        <fullName evidence="2">Uncharacterized protein</fullName>
    </submittedName>
</protein>
<evidence type="ECO:0000313" key="2">
    <source>
        <dbReference type="EMBL" id="KAJ7663606.1"/>
    </source>
</evidence>
<accession>A0AAD7CUQ8</accession>
<evidence type="ECO:0000313" key="3">
    <source>
        <dbReference type="Proteomes" id="UP001221757"/>
    </source>
</evidence>
<gene>
    <name evidence="2" type="ORF">B0H17DRAFT_952464</name>
</gene>
<name>A0AAD7CUQ8_MYCRO</name>